<organism evidence="3 4">
    <name type="scientific">Candidatus Woesebacteria bacterium GWA1_41_8</name>
    <dbReference type="NCBI Taxonomy" id="1802471"/>
    <lineage>
        <taxon>Bacteria</taxon>
        <taxon>Candidatus Woeseibacteriota</taxon>
    </lineage>
</organism>
<evidence type="ECO:0000313" key="4">
    <source>
        <dbReference type="Proteomes" id="UP000176198"/>
    </source>
</evidence>
<evidence type="ECO:0000259" key="2">
    <source>
        <dbReference type="Pfam" id="PF11847"/>
    </source>
</evidence>
<evidence type="ECO:0000256" key="1">
    <source>
        <dbReference type="SAM" id="Phobius"/>
    </source>
</evidence>
<dbReference type="Pfam" id="PF11847">
    <property type="entry name" value="GT-C_AftD"/>
    <property type="match status" value="1"/>
</dbReference>
<feature type="domain" description="Alpha-(1-&gt;3)-arabinofuranosyltransferase N-terminal GT-C" evidence="2">
    <location>
        <begin position="83"/>
        <end position="558"/>
    </location>
</feature>
<dbReference type="InterPro" id="IPR021798">
    <property type="entry name" value="AftD_N"/>
</dbReference>
<feature type="transmembrane region" description="Helical" evidence="1">
    <location>
        <begin position="395"/>
        <end position="416"/>
    </location>
</feature>
<gene>
    <name evidence="3" type="ORF">A2115_03090</name>
</gene>
<dbReference type="EMBL" id="MGFJ01000022">
    <property type="protein sequence ID" value="OGM02422.1"/>
    <property type="molecule type" value="Genomic_DNA"/>
</dbReference>
<feature type="transmembrane region" description="Helical" evidence="1">
    <location>
        <begin position="114"/>
        <end position="130"/>
    </location>
</feature>
<keyword evidence="1" id="KW-0472">Membrane</keyword>
<dbReference type="GO" id="GO:0016740">
    <property type="term" value="F:transferase activity"/>
    <property type="evidence" value="ECO:0007669"/>
    <property type="project" value="InterPro"/>
</dbReference>
<protein>
    <recommendedName>
        <fullName evidence="2">Alpha-(1-&gt;3)-arabinofuranosyltransferase N-terminal GT-C domain-containing protein</fullName>
    </recommendedName>
</protein>
<feature type="transmembrane region" description="Helical" evidence="1">
    <location>
        <begin position="184"/>
        <end position="202"/>
    </location>
</feature>
<feature type="transmembrane region" description="Helical" evidence="1">
    <location>
        <begin position="83"/>
        <end position="105"/>
    </location>
</feature>
<feature type="transmembrane region" description="Helical" evidence="1">
    <location>
        <begin position="319"/>
        <end position="337"/>
    </location>
</feature>
<feature type="transmembrane region" description="Helical" evidence="1">
    <location>
        <begin position="366"/>
        <end position="383"/>
    </location>
</feature>
<feature type="transmembrane region" description="Helical" evidence="1">
    <location>
        <begin position="294"/>
        <end position="312"/>
    </location>
</feature>
<keyword evidence="1" id="KW-0812">Transmembrane</keyword>
<feature type="transmembrane region" description="Helical" evidence="1">
    <location>
        <begin position="162"/>
        <end position="178"/>
    </location>
</feature>
<accession>A0A1F7WHV9</accession>
<dbReference type="AlphaFoldDB" id="A0A1F7WHV9"/>
<reference evidence="3 4" key="1">
    <citation type="journal article" date="2016" name="Nat. Commun.">
        <title>Thousands of microbial genomes shed light on interconnected biogeochemical processes in an aquifer system.</title>
        <authorList>
            <person name="Anantharaman K."/>
            <person name="Brown C.T."/>
            <person name="Hug L.A."/>
            <person name="Sharon I."/>
            <person name="Castelle C.J."/>
            <person name="Probst A.J."/>
            <person name="Thomas B.C."/>
            <person name="Singh A."/>
            <person name="Wilkins M.J."/>
            <person name="Karaoz U."/>
            <person name="Brodie E.L."/>
            <person name="Williams K.H."/>
            <person name="Hubbard S.S."/>
            <person name="Banfield J.F."/>
        </authorList>
    </citation>
    <scope>NUCLEOTIDE SEQUENCE [LARGE SCALE GENOMIC DNA]</scope>
</reference>
<feature type="transmembrane region" description="Helical" evidence="1">
    <location>
        <begin position="214"/>
        <end position="233"/>
    </location>
</feature>
<dbReference type="Proteomes" id="UP000176198">
    <property type="component" value="Unassembled WGS sequence"/>
</dbReference>
<comment type="caution">
    <text evidence="3">The sequence shown here is derived from an EMBL/GenBank/DDBJ whole genome shotgun (WGS) entry which is preliminary data.</text>
</comment>
<keyword evidence="1" id="KW-1133">Transmembrane helix</keyword>
<dbReference type="STRING" id="1802471.A2115_03090"/>
<name>A0A1F7WHV9_9BACT</name>
<proteinExistence type="predicted"/>
<feature type="transmembrane region" description="Helical" evidence="1">
    <location>
        <begin position="136"/>
        <end position="155"/>
    </location>
</feature>
<evidence type="ECO:0000313" key="3">
    <source>
        <dbReference type="EMBL" id="OGM02422.1"/>
    </source>
</evidence>
<sequence>MNNKKILLLIFCLSVVMTLIWFRKGLLFATAEEGMPFYSPERSAQLFGSLWVDDGTGYSSPALITQFPLMLILKYMNLVISNVMGQAIVFALLIFSGIAGTYLLVESLVRDKKISLISALFYFFNLYAMSQVWVRALFGAMFTWAYLPVFLFLFIKSLKEKRWIWIFLFLFSSLIYSYSYSYLASILVLWVPAGLWVVFCIVTEKKNKERRRLFAKSLILLAVWIIINFWWLYPYLVLSTKAYSAITTPSLSFESLKAVSGNFPLQEILQLKQKFFFNSESNKDLPWGTFYESALTRIITWGGFAIVFWGWIKSMKRKYWMFFTTLLFVGLFISKGTNPPFGFEFFKVAFEGLPFLAILRNSYEKFGLVFLLPYSIFFAYGIVEISARITRPINKFIFLGMVSLAFFGYLVLPLWIGSVFPDYYFVSVPSYYEELSEFLNKDTSDGRVLMAPMLPSHGVRYSWGYRGDEPSRYLFDKTIISRYSNSKYYSEIYSGLIDAFSSKSPNLEGILTKANVKYIVLNYDIDWEAVGAVSPEFFKSVLEGRNSIRPVGKFGNLEAFEYIGNKNFSFIESLGKGAPSLVYKKLSASHYKISAMDSKGDFKLIFKQTFDDYWEAFVENEKIDRHYVIYDYANAWDIDQKGDFEINIKYNVRPWD</sequence>